<evidence type="ECO:0000313" key="2">
    <source>
        <dbReference type="EMBL" id="VFQ75175.1"/>
    </source>
</evidence>
<feature type="region of interest" description="Disordered" evidence="1">
    <location>
        <begin position="27"/>
        <end position="61"/>
    </location>
</feature>
<accession>A0A484LF35</accession>
<feature type="compositionally biased region" description="Basic and acidic residues" evidence="1">
    <location>
        <begin position="27"/>
        <end position="38"/>
    </location>
</feature>
<evidence type="ECO:0000256" key="1">
    <source>
        <dbReference type="SAM" id="MobiDB-lite"/>
    </source>
</evidence>
<dbReference type="EMBL" id="OOIL02001438">
    <property type="protein sequence ID" value="VFQ75175.1"/>
    <property type="molecule type" value="Genomic_DNA"/>
</dbReference>
<dbReference type="AlphaFoldDB" id="A0A484LF35"/>
<sequence length="193" mass="21615">MLGAIKILIDTPPSAPNLVSTVVEKHTEAHGQASKEESNVDSQVGDEVDIGPETINRDDGRSNVVETNEGPLAANVAHVDKPDSTFHEFYTSVGWVISKYDVPKSVDKVVDADGKKACSPILIHTIKLFELIDVVKYEHLGSKKIVQCKSGHLSYFYRYTSSQKLLEEWSTNECLFWFVAYSRIQKHEWDPPP</sequence>
<evidence type="ECO:0000313" key="3">
    <source>
        <dbReference type="Proteomes" id="UP000595140"/>
    </source>
</evidence>
<gene>
    <name evidence="2" type="ORF">CCAM_LOCUS16951</name>
</gene>
<dbReference type="Proteomes" id="UP000595140">
    <property type="component" value="Unassembled WGS sequence"/>
</dbReference>
<protein>
    <submittedName>
        <fullName evidence="2">Uncharacterized protein</fullName>
    </submittedName>
</protein>
<reference evidence="2 3" key="1">
    <citation type="submission" date="2018-04" db="EMBL/GenBank/DDBJ databases">
        <authorList>
            <person name="Vogel A."/>
        </authorList>
    </citation>
    <scope>NUCLEOTIDE SEQUENCE [LARGE SCALE GENOMIC DNA]</scope>
</reference>
<keyword evidence="3" id="KW-1185">Reference proteome</keyword>
<name>A0A484LF35_9ASTE</name>
<proteinExistence type="predicted"/>
<organism evidence="2 3">
    <name type="scientific">Cuscuta campestris</name>
    <dbReference type="NCBI Taxonomy" id="132261"/>
    <lineage>
        <taxon>Eukaryota</taxon>
        <taxon>Viridiplantae</taxon>
        <taxon>Streptophyta</taxon>
        <taxon>Embryophyta</taxon>
        <taxon>Tracheophyta</taxon>
        <taxon>Spermatophyta</taxon>
        <taxon>Magnoliopsida</taxon>
        <taxon>eudicotyledons</taxon>
        <taxon>Gunneridae</taxon>
        <taxon>Pentapetalae</taxon>
        <taxon>asterids</taxon>
        <taxon>lamiids</taxon>
        <taxon>Solanales</taxon>
        <taxon>Convolvulaceae</taxon>
        <taxon>Cuscuteae</taxon>
        <taxon>Cuscuta</taxon>
        <taxon>Cuscuta subgen. Grammica</taxon>
        <taxon>Cuscuta sect. Cleistogrammica</taxon>
    </lineage>
</organism>